<dbReference type="SMART" id="SM00954">
    <property type="entry name" value="RelA_SpoT"/>
    <property type="match status" value="1"/>
</dbReference>
<feature type="domain" description="RelA/SpoT" evidence="1">
    <location>
        <begin position="57"/>
        <end position="181"/>
    </location>
</feature>
<proteinExistence type="predicted"/>
<dbReference type="InterPro" id="IPR043519">
    <property type="entry name" value="NT_sf"/>
</dbReference>
<gene>
    <name evidence="2" type="ORF">FLACHUCJ7_00993</name>
</gene>
<dbReference type="Pfam" id="PF04607">
    <property type="entry name" value="RelA_SpoT"/>
    <property type="match status" value="1"/>
</dbReference>
<reference evidence="2 3" key="1">
    <citation type="submission" date="2020-06" db="EMBL/GenBank/DDBJ databases">
        <authorList>
            <person name="Criscuolo A."/>
        </authorList>
    </citation>
    <scope>NUCLEOTIDE SEQUENCE [LARGE SCALE GENOMIC DNA]</scope>
    <source>
        <strain evidence="3">CIP 110025</strain>
    </source>
</reference>
<organism evidence="2 3">
    <name type="scientific">Flavobacterium chungangense</name>
    <dbReference type="NCBI Taxonomy" id="554283"/>
    <lineage>
        <taxon>Bacteria</taxon>
        <taxon>Pseudomonadati</taxon>
        <taxon>Bacteroidota</taxon>
        <taxon>Flavobacteriia</taxon>
        <taxon>Flavobacteriales</taxon>
        <taxon>Flavobacteriaceae</taxon>
        <taxon>Flavobacterium</taxon>
    </lineage>
</organism>
<dbReference type="Proteomes" id="UP000556700">
    <property type="component" value="Unassembled WGS sequence"/>
</dbReference>
<dbReference type="SUPFAM" id="SSF81301">
    <property type="entry name" value="Nucleotidyltransferase"/>
    <property type="match status" value="1"/>
</dbReference>
<evidence type="ECO:0000259" key="1">
    <source>
        <dbReference type="SMART" id="SM00954"/>
    </source>
</evidence>
<dbReference type="InterPro" id="IPR007685">
    <property type="entry name" value="RelA_SpoT"/>
</dbReference>
<keyword evidence="3" id="KW-1185">Reference proteome</keyword>
<dbReference type="PANTHER" id="PTHR41773:SF1">
    <property type="entry name" value="RELA_SPOT DOMAIN-CONTAINING PROTEIN"/>
    <property type="match status" value="1"/>
</dbReference>
<dbReference type="PANTHER" id="PTHR41773">
    <property type="entry name" value="GTP PYROPHOSPHATASE-RELATED"/>
    <property type="match status" value="1"/>
</dbReference>
<accession>A0A6V6YSR6</accession>
<dbReference type="GO" id="GO:0015969">
    <property type="term" value="P:guanosine tetraphosphate metabolic process"/>
    <property type="evidence" value="ECO:0007669"/>
    <property type="project" value="InterPro"/>
</dbReference>
<protein>
    <recommendedName>
        <fullName evidence="1">RelA/SpoT domain-containing protein</fullName>
    </recommendedName>
</protein>
<sequence length="340" mass="40481">MFVSYIYKLGTIIMEKQEIQVHYENNHKLYLRLAENIKQALITFLSEQQISYHTISSRVKEFDSYFEKIERKGYDKPIEQIEDFCGLRIICFYPLDLGKIAEIINEEFDVLDSIDKTENLEADRFGYRSNHYIVKIKKAWAKAPNYRGLENLKTEIQVRTILMHSWADIEHKLAYKTKDDIPLKFRRKLYQLSALLEIADSQFQELKNEKEIFKKSLIFENKGQPKFDFSKDINLDTLQAYLDFTFPDRSKGNTITRRLLEELMSHNISLEAFDKMRIETKTIIPEIEKEIVANGNWAQVGIVRAILDLKSDDYWNSRNEDWKEHNWGKVISKWREKIKK</sequence>
<evidence type="ECO:0000313" key="3">
    <source>
        <dbReference type="Proteomes" id="UP000556700"/>
    </source>
</evidence>
<evidence type="ECO:0000313" key="2">
    <source>
        <dbReference type="EMBL" id="CAD0002500.1"/>
    </source>
</evidence>
<dbReference type="EMBL" id="CAIJDO010000090">
    <property type="protein sequence ID" value="CAD0002500.1"/>
    <property type="molecule type" value="Genomic_DNA"/>
</dbReference>
<dbReference type="CDD" id="cd05399">
    <property type="entry name" value="NT_Rel-Spo_like"/>
    <property type="match status" value="1"/>
</dbReference>
<dbReference type="Gene3D" id="1.10.287.860">
    <property type="entry name" value="Nucleotidyltransferase"/>
    <property type="match status" value="1"/>
</dbReference>
<dbReference type="Gene3D" id="3.30.460.10">
    <property type="entry name" value="Beta Polymerase, domain 2"/>
    <property type="match status" value="1"/>
</dbReference>
<dbReference type="AlphaFoldDB" id="A0A6V6YSR6"/>
<name>A0A6V6YSR6_9FLAO</name>
<comment type="caution">
    <text evidence="2">The sequence shown here is derived from an EMBL/GenBank/DDBJ whole genome shotgun (WGS) entry which is preliminary data.</text>
</comment>